<name>A0A550CPE4_9AGAR</name>
<feature type="domain" description="DUF6535" evidence="3">
    <location>
        <begin position="185"/>
        <end position="363"/>
    </location>
</feature>
<gene>
    <name evidence="4" type="ORF">BD626DRAFT_534828</name>
</gene>
<feature type="transmembrane region" description="Helical" evidence="2">
    <location>
        <begin position="369"/>
        <end position="395"/>
    </location>
</feature>
<feature type="transmembrane region" description="Helical" evidence="2">
    <location>
        <begin position="407"/>
        <end position="430"/>
    </location>
</feature>
<feature type="transmembrane region" description="Helical" evidence="2">
    <location>
        <begin position="284"/>
        <end position="303"/>
    </location>
</feature>
<feature type="compositionally biased region" description="Basic residues" evidence="1">
    <location>
        <begin position="58"/>
        <end position="73"/>
    </location>
</feature>
<dbReference type="InterPro" id="IPR045338">
    <property type="entry name" value="DUF6535"/>
</dbReference>
<organism evidence="4 5">
    <name type="scientific">Schizophyllum amplum</name>
    <dbReference type="NCBI Taxonomy" id="97359"/>
    <lineage>
        <taxon>Eukaryota</taxon>
        <taxon>Fungi</taxon>
        <taxon>Dikarya</taxon>
        <taxon>Basidiomycota</taxon>
        <taxon>Agaricomycotina</taxon>
        <taxon>Agaricomycetes</taxon>
        <taxon>Agaricomycetidae</taxon>
        <taxon>Agaricales</taxon>
        <taxon>Schizophyllaceae</taxon>
        <taxon>Schizophyllum</taxon>
    </lineage>
</organism>
<dbReference type="EMBL" id="VDMD01000003">
    <property type="protein sequence ID" value="TRM66676.1"/>
    <property type="molecule type" value="Genomic_DNA"/>
</dbReference>
<feature type="transmembrane region" description="Helical" evidence="2">
    <location>
        <begin position="209"/>
        <end position="226"/>
    </location>
</feature>
<reference evidence="4 5" key="1">
    <citation type="journal article" date="2019" name="New Phytol.">
        <title>Comparative genomics reveals unique wood-decay strategies and fruiting body development in the Schizophyllaceae.</title>
        <authorList>
            <person name="Almasi E."/>
            <person name="Sahu N."/>
            <person name="Krizsan K."/>
            <person name="Balint B."/>
            <person name="Kovacs G.M."/>
            <person name="Kiss B."/>
            <person name="Cseklye J."/>
            <person name="Drula E."/>
            <person name="Henrissat B."/>
            <person name="Nagy I."/>
            <person name="Chovatia M."/>
            <person name="Adam C."/>
            <person name="LaButti K."/>
            <person name="Lipzen A."/>
            <person name="Riley R."/>
            <person name="Grigoriev I.V."/>
            <person name="Nagy L.G."/>
        </authorList>
    </citation>
    <scope>NUCLEOTIDE SEQUENCE [LARGE SCALE GENOMIC DNA]</scope>
    <source>
        <strain evidence="4 5">NL-1724</strain>
    </source>
</reference>
<keyword evidence="2" id="KW-0812">Transmembrane</keyword>
<dbReference type="OrthoDB" id="3185525at2759"/>
<feature type="compositionally biased region" description="Basic and acidic residues" evidence="1">
    <location>
        <begin position="123"/>
        <end position="154"/>
    </location>
</feature>
<sequence length="809" mass="90287">MPRNSDEQIPIRASPEPTTLVASEGETGDITMQSLPARGVRYEEGHPGDNGGSGGRGQKVRAKTLRRHSSRRPSMREAQPPSLTDAPSASTTLATPPERGTQDGRAKSAEGNQRTRSKSRRSTYREGVESRDAAGDVTDKAGAKPVEGRQRDQPYSRYATNDVDYEKKYPPDPYGEELSEKARVWSVYNEEAQMADAEMVRGMNGTLDVLLVFAGLFSAVVTTFVAQSSQSLATDYAQITASLMYEFIRMQRAIANGTPAGDVPVSQLSFGSKTSGNTDVWVNGLWFTSLAFSLLTALISVLAKQWIQNFNSMTTDTPRDRALLRQYRLQSFKRWNVPFIVAFLHNLLILALFLFFAGLAVYVAPLNRAIFWAIVGFSAIGFLAYVLTSVLPIIAVHCAYKTPISDYILAFCYLLPYIYHSMGYLVRWLYLGLRVIFVAKDSESYWQLCLRRVMLVRIPYRTITLKQREMSDVERHRDSLTPESLFWLGFSSSGVSAAHIAAQAASAIPLNYKQPFQWRSQMLDLGRDVLETLARECAASKELVTQTAHLSERLGRAALHDSSLHSFKQDLQLWDDLYTCRDQIMSPQLDALLCIVVLRRWYTSFSEASTMKSSEGALSTADISILLPPTSDVELHPNVWSELISWAQWTAHQVLPSAPESFQDPAATRRFVSSLHSLMSTMWIAMDRQTPLVHGKPPRSLSSFDNTALSFDEYYRAWCAELEEKEVAYEKELFEKRMDGLQQYLDTWPIGKPSAEATSVLPAIRDSADSKTAQPTAPSSTNEPAAPSSAECPPDERLSPSFKNADNRA</sequence>
<dbReference type="Proteomes" id="UP000320762">
    <property type="component" value="Unassembled WGS sequence"/>
</dbReference>
<evidence type="ECO:0000256" key="2">
    <source>
        <dbReference type="SAM" id="Phobius"/>
    </source>
</evidence>
<protein>
    <recommendedName>
        <fullName evidence="3">DUF6535 domain-containing protein</fullName>
    </recommendedName>
</protein>
<dbReference type="AlphaFoldDB" id="A0A550CPE4"/>
<feature type="compositionally biased region" description="Low complexity" evidence="1">
    <location>
        <begin position="783"/>
        <end position="792"/>
    </location>
</feature>
<keyword evidence="2" id="KW-1133">Transmembrane helix</keyword>
<feature type="compositionally biased region" description="Polar residues" evidence="1">
    <location>
        <begin position="770"/>
        <end position="782"/>
    </location>
</feature>
<keyword evidence="5" id="KW-1185">Reference proteome</keyword>
<evidence type="ECO:0000259" key="3">
    <source>
        <dbReference type="Pfam" id="PF20153"/>
    </source>
</evidence>
<keyword evidence="2" id="KW-0472">Membrane</keyword>
<feature type="compositionally biased region" description="Gly residues" evidence="1">
    <location>
        <begin position="48"/>
        <end position="57"/>
    </location>
</feature>
<accession>A0A550CPE4</accession>
<proteinExistence type="predicted"/>
<dbReference type="Pfam" id="PF20153">
    <property type="entry name" value="DUF6535"/>
    <property type="match status" value="1"/>
</dbReference>
<comment type="caution">
    <text evidence="4">The sequence shown here is derived from an EMBL/GenBank/DDBJ whole genome shotgun (WGS) entry which is preliminary data.</text>
</comment>
<feature type="transmembrane region" description="Helical" evidence="2">
    <location>
        <begin position="335"/>
        <end position="363"/>
    </location>
</feature>
<evidence type="ECO:0000256" key="1">
    <source>
        <dbReference type="SAM" id="MobiDB-lite"/>
    </source>
</evidence>
<feature type="region of interest" description="Disordered" evidence="1">
    <location>
        <begin position="763"/>
        <end position="809"/>
    </location>
</feature>
<evidence type="ECO:0000313" key="5">
    <source>
        <dbReference type="Proteomes" id="UP000320762"/>
    </source>
</evidence>
<evidence type="ECO:0000313" key="4">
    <source>
        <dbReference type="EMBL" id="TRM66676.1"/>
    </source>
</evidence>
<feature type="compositionally biased region" description="Polar residues" evidence="1">
    <location>
        <begin position="81"/>
        <end position="94"/>
    </location>
</feature>
<feature type="region of interest" description="Disordered" evidence="1">
    <location>
        <begin position="1"/>
        <end position="176"/>
    </location>
</feature>